<organism evidence="3 4">
    <name type="scientific">Mesorhizobium huakuii</name>
    <dbReference type="NCBI Taxonomy" id="28104"/>
    <lineage>
        <taxon>Bacteria</taxon>
        <taxon>Pseudomonadati</taxon>
        <taxon>Pseudomonadota</taxon>
        <taxon>Alphaproteobacteria</taxon>
        <taxon>Hyphomicrobiales</taxon>
        <taxon>Phyllobacteriaceae</taxon>
        <taxon>Mesorhizobium</taxon>
    </lineage>
</organism>
<dbReference type="Proteomes" id="UP001322481">
    <property type="component" value="Chromosome"/>
</dbReference>
<proteinExistence type="predicted"/>
<evidence type="ECO:0000313" key="4">
    <source>
        <dbReference type="Proteomes" id="UP001322481"/>
    </source>
</evidence>
<evidence type="ECO:0000256" key="1">
    <source>
        <dbReference type="SAM" id="MobiDB-lite"/>
    </source>
</evidence>
<dbReference type="EMBL" id="CP139858">
    <property type="protein sequence ID" value="WQB98896.1"/>
    <property type="molecule type" value="Genomic_DNA"/>
</dbReference>
<reference evidence="3 4" key="1">
    <citation type="submission" date="2023-11" db="EMBL/GenBank/DDBJ databases">
        <authorList>
            <person name="Panchal A.K."/>
            <person name="Meaney J.S."/>
            <person name="Karas B.J."/>
            <person name="diCenzo G.C."/>
        </authorList>
    </citation>
    <scope>NUCLEOTIDE SEQUENCE [LARGE SCALE GENOMIC DNA]</scope>
    <source>
        <strain evidence="3 4">NZP2235</strain>
    </source>
</reference>
<feature type="region of interest" description="Disordered" evidence="1">
    <location>
        <begin position="84"/>
        <end position="105"/>
    </location>
</feature>
<evidence type="ECO:0000256" key="2">
    <source>
        <dbReference type="SAM" id="Phobius"/>
    </source>
</evidence>
<protein>
    <submittedName>
        <fullName evidence="3">Uncharacterized protein</fullName>
    </submittedName>
</protein>
<name>A0ABZ0VTL6_9HYPH</name>
<keyword evidence="2" id="KW-0812">Transmembrane</keyword>
<sequence>MLAGMNGVGAPVALLHLSGCQKDAAALLICAHDLRENPDVRGTHQPDEADILPVARLIIVFVMLGSFALVFAELVRQSESMSMRPLPTASRCGDATGMPCPQRAL</sequence>
<accession>A0ABZ0VTL6</accession>
<keyword evidence="4" id="KW-1185">Reference proteome</keyword>
<evidence type="ECO:0000313" key="3">
    <source>
        <dbReference type="EMBL" id="WQB98896.1"/>
    </source>
</evidence>
<gene>
    <name evidence="3" type="ORF">U0R22_003062</name>
</gene>
<dbReference type="RefSeq" id="WP_322419047.1">
    <property type="nucleotide sequence ID" value="NZ_CP139858.1"/>
</dbReference>
<feature type="transmembrane region" description="Helical" evidence="2">
    <location>
        <begin position="54"/>
        <end position="75"/>
    </location>
</feature>
<keyword evidence="2" id="KW-1133">Transmembrane helix</keyword>
<keyword evidence="2" id="KW-0472">Membrane</keyword>